<feature type="binding site" evidence="6">
    <location>
        <position position="103"/>
    </location>
    <ligand>
        <name>Mg(2+)</name>
        <dbReference type="ChEBI" id="CHEBI:18420"/>
        <label>1</label>
    </ligand>
</feature>
<comment type="catalytic activity">
    <reaction evidence="6">
        <text>diphosphate + H2O = 2 phosphate + H(+)</text>
        <dbReference type="Rhea" id="RHEA:24576"/>
        <dbReference type="ChEBI" id="CHEBI:15377"/>
        <dbReference type="ChEBI" id="CHEBI:15378"/>
        <dbReference type="ChEBI" id="CHEBI:33019"/>
        <dbReference type="ChEBI" id="CHEBI:43474"/>
        <dbReference type="EC" id="3.6.1.1"/>
    </reaction>
</comment>
<dbReference type="InterPro" id="IPR008162">
    <property type="entry name" value="Pyrophosphatase"/>
</dbReference>
<evidence type="ECO:0000256" key="3">
    <source>
        <dbReference type="ARBA" id="ARBA00022723"/>
    </source>
</evidence>
<dbReference type="Gene3D" id="3.90.80.10">
    <property type="entry name" value="Inorganic pyrophosphatase"/>
    <property type="match status" value="1"/>
</dbReference>
<evidence type="ECO:0000256" key="5">
    <source>
        <dbReference type="ARBA" id="ARBA00022842"/>
    </source>
</evidence>
<evidence type="ECO:0000256" key="2">
    <source>
        <dbReference type="ARBA" id="ARBA00022490"/>
    </source>
</evidence>
<keyword evidence="5 6" id="KW-0460">Magnesium</keyword>
<name>Q7VQN4_BLOFL</name>
<keyword evidence="8" id="KW-1185">Reference proteome</keyword>
<evidence type="ECO:0000256" key="6">
    <source>
        <dbReference type="HAMAP-Rule" id="MF_00209"/>
    </source>
</evidence>
<dbReference type="NCBIfam" id="NF002317">
    <property type="entry name" value="PRK01250.1"/>
    <property type="match status" value="1"/>
</dbReference>
<dbReference type="Pfam" id="PF00719">
    <property type="entry name" value="Pyrophosphatase"/>
    <property type="match status" value="1"/>
</dbReference>
<dbReference type="KEGG" id="bfl:Bfl091"/>
<sequence length="179" mass="20563">MTIDQIPAGNNIPEDIYVIIEIPLHSHPIKYEIDKITGAIFVNRFIATPMFYPCNYGYINHTLSLDGDPIDVLVPTPYPLLIGSVIHCRPIGMLEMTDESGEDSKIIAVPDNSVSQEYSAIHDINHLSKLTRNQISHFFKYYKDLESKKWVEIKAWKHVEDSKIEILNSFKRAKNKHKL</sequence>
<evidence type="ECO:0000256" key="1">
    <source>
        <dbReference type="ARBA" id="ARBA00001946"/>
    </source>
</evidence>
<dbReference type="EMBL" id="BX248583">
    <property type="protein sequence ID" value="CAD83614.1"/>
    <property type="molecule type" value="Genomic_DNA"/>
</dbReference>
<protein>
    <recommendedName>
        <fullName evidence="6">Inorganic pyrophosphatase</fullName>
        <ecNumber evidence="6">3.6.1.1</ecNumber>
    </recommendedName>
    <alternativeName>
        <fullName evidence="6">Pyrophosphate phospho-hydrolase</fullName>
        <shortName evidence="6">PPase</shortName>
    </alternativeName>
</protein>
<comment type="function">
    <text evidence="6">Catalyzes the hydrolysis of inorganic pyrophosphate (PPi) forming two phosphate ions.</text>
</comment>
<comment type="subunit">
    <text evidence="6">Homohexamer.</text>
</comment>
<reference evidence="7 8" key="1">
    <citation type="journal article" date="2003" name="Proc. Natl. Acad. Sci. U.S.A.">
        <title>The genome sequence of Blochmannia floridanus: comparative analysis of reduced genomes.</title>
        <authorList>
            <person name="Gil R."/>
            <person name="Silva F.J."/>
            <person name="Zientz E."/>
            <person name="Delmotte F."/>
            <person name="Gonzalez-Candelas F."/>
            <person name="Latorre A."/>
            <person name="Rausell C."/>
            <person name="Kramerbeek J."/>
            <person name="Gadau J."/>
            <person name="Hoelldobler B."/>
            <person name="van Ham R.C.H.J."/>
            <person name="Gross R."/>
            <person name="Moya A."/>
        </authorList>
    </citation>
    <scope>NUCLEOTIDE SEQUENCE [LARGE SCALE GENOMIC DNA]</scope>
</reference>
<dbReference type="GO" id="GO:0004427">
    <property type="term" value="F:inorganic diphosphate phosphatase activity"/>
    <property type="evidence" value="ECO:0007669"/>
    <property type="project" value="UniProtKB-UniRule"/>
</dbReference>
<accession>Q7VQN4</accession>
<feature type="binding site" evidence="6">
    <location>
        <position position="142"/>
    </location>
    <ligand>
        <name>substrate</name>
    </ligand>
</feature>
<organism evidence="7 8">
    <name type="scientific">Blochmanniella floridana</name>
    <dbReference type="NCBI Taxonomy" id="203907"/>
    <lineage>
        <taxon>Bacteria</taxon>
        <taxon>Pseudomonadati</taxon>
        <taxon>Pseudomonadota</taxon>
        <taxon>Gammaproteobacteria</taxon>
        <taxon>Enterobacterales</taxon>
        <taxon>Enterobacteriaceae</taxon>
        <taxon>ant endosymbionts</taxon>
        <taxon>Candidatus Blochmanniella</taxon>
    </lineage>
</organism>
<feature type="binding site" evidence="6">
    <location>
        <position position="71"/>
    </location>
    <ligand>
        <name>Mg(2+)</name>
        <dbReference type="ChEBI" id="CHEBI:18420"/>
        <label>2</label>
    </ligand>
</feature>
<dbReference type="GO" id="GO:0005737">
    <property type="term" value="C:cytoplasm"/>
    <property type="evidence" value="ECO:0007669"/>
    <property type="project" value="UniProtKB-SubCell"/>
</dbReference>
<evidence type="ECO:0000313" key="7">
    <source>
        <dbReference type="EMBL" id="CAD83614.1"/>
    </source>
</evidence>
<evidence type="ECO:0000313" key="8">
    <source>
        <dbReference type="Proteomes" id="UP000002192"/>
    </source>
</evidence>
<feature type="binding site" evidence="6">
    <location>
        <position position="71"/>
    </location>
    <ligand>
        <name>Mg(2+)</name>
        <dbReference type="ChEBI" id="CHEBI:18420"/>
        <label>1</label>
    </ligand>
</feature>
<comment type="similarity">
    <text evidence="6">Belongs to the PPase family.</text>
</comment>
<feature type="binding site" evidence="6">
    <location>
        <position position="56"/>
    </location>
    <ligand>
        <name>substrate</name>
    </ligand>
</feature>
<dbReference type="GO" id="GO:0000287">
    <property type="term" value="F:magnesium ion binding"/>
    <property type="evidence" value="ECO:0007669"/>
    <property type="project" value="UniProtKB-UniRule"/>
</dbReference>
<dbReference type="HOGENOM" id="CLU_073198_1_0_6"/>
<comment type="cofactor">
    <cofactor evidence="1 6">
        <name>Mg(2+)</name>
        <dbReference type="ChEBI" id="CHEBI:18420"/>
    </cofactor>
</comment>
<dbReference type="SUPFAM" id="SSF50324">
    <property type="entry name" value="Inorganic pyrophosphatase"/>
    <property type="match status" value="1"/>
</dbReference>
<feature type="binding site" evidence="6">
    <location>
        <position position="44"/>
    </location>
    <ligand>
        <name>substrate</name>
    </ligand>
</feature>
<proteinExistence type="inferred from homology"/>
<feature type="binding site" evidence="6">
    <location>
        <position position="66"/>
    </location>
    <ligand>
        <name>Mg(2+)</name>
        <dbReference type="ChEBI" id="CHEBI:18420"/>
        <label>1</label>
    </ligand>
</feature>
<keyword evidence="4 6" id="KW-0378">Hydrolase</keyword>
<dbReference type="EC" id="3.6.1.1" evidence="6"/>
<dbReference type="FunFam" id="3.90.80.10:FF:000001">
    <property type="entry name" value="Inorganic pyrophosphatase"/>
    <property type="match status" value="1"/>
</dbReference>
<dbReference type="STRING" id="203907.Bfl091"/>
<evidence type="ECO:0000256" key="4">
    <source>
        <dbReference type="ARBA" id="ARBA00022801"/>
    </source>
</evidence>
<dbReference type="PROSITE" id="PS00387">
    <property type="entry name" value="PPASE"/>
    <property type="match status" value="1"/>
</dbReference>
<feature type="binding site" evidence="6">
    <location>
        <position position="30"/>
    </location>
    <ligand>
        <name>substrate</name>
    </ligand>
</feature>
<dbReference type="Proteomes" id="UP000002192">
    <property type="component" value="Chromosome"/>
</dbReference>
<dbReference type="HAMAP" id="MF_00209">
    <property type="entry name" value="Inorganic_PPase"/>
    <property type="match status" value="1"/>
</dbReference>
<dbReference type="AlphaFoldDB" id="Q7VQN4"/>
<dbReference type="OrthoDB" id="5187599at2"/>
<dbReference type="InterPro" id="IPR036649">
    <property type="entry name" value="Pyrophosphatase_sf"/>
</dbReference>
<gene>
    <name evidence="6 7" type="primary">ppa</name>
    <name evidence="7" type="ordered locus">Bfl091</name>
</gene>
<keyword evidence="3 6" id="KW-0479">Metal-binding</keyword>
<dbReference type="PANTHER" id="PTHR10286">
    <property type="entry name" value="INORGANIC PYROPHOSPHATASE"/>
    <property type="match status" value="1"/>
</dbReference>
<dbReference type="eggNOG" id="COG0221">
    <property type="taxonomic scope" value="Bacteria"/>
</dbReference>
<comment type="subcellular location">
    <subcellularLocation>
        <location evidence="6">Cytoplasm</location>
    </subcellularLocation>
</comment>
<dbReference type="GO" id="GO:0006796">
    <property type="term" value="P:phosphate-containing compound metabolic process"/>
    <property type="evidence" value="ECO:0007669"/>
    <property type="project" value="InterPro"/>
</dbReference>
<dbReference type="CDD" id="cd00412">
    <property type="entry name" value="pyrophosphatase"/>
    <property type="match status" value="1"/>
</dbReference>
<keyword evidence="2 6" id="KW-0963">Cytoplasm</keyword>